<dbReference type="InterPro" id="IPR055170">
    <property type="entry name" value="GFO_IDH_MocA-like_dom"/>
</dbReference>
<dbReference type="KEGG" id="rhoz:GXP67_12800"/>
<reference evidence="3 4" key="1">
    <citation type="submission" date="2020-01" db="EMBL/GenBank/DDBJ databases">
        <authorList>
            <person name="Kim M.K."/>
        </authorList>
    </citation>
    <scope>NUCLEOTIDE SEQUENCE [LARGE SCALE GENOMIC DNA]</scope>
    <source>
        <strain evidence="3 4">172606-1</strain>
    </source>
</reference>
<accession>A0A6C0GHD5</accession>
<dbReference type="PANTHER" id="PTHR43249">
    <property type="entry name" value="UDP-N-ACETYL-2-AMINO-2-DEOXY-D-GLUCURONATE OXIDASE"/>
    <property type="match status" value="1"/>
</dbReference>
<dbReference type="RefSeq" id="WP_162443475.1">
    <property type="nucleotide sequence ID" value="NZ_CP048222.1"/>
</dbReference>
<dbReference type="Gene3D" id="3.40.50.720">
    <property type="entry name" value="NAD(P)-binding Rossmann-like Domain"/>
    <property type="match status" value="1"/>
</dbReference>
<evidence type="ECO:0000259" key="2">
    <source>
        <dbReference type="Pfam" id="PF22725"/>
    </source>
</evidence>
<dbReference type="SUPFAM" id="SSF55347">
    <property type="entry name" value="Glyceraldehyde-3-phosphate dehydrogenase-like, C-terminal domain"/>
    <property type="match status" value="1"/>
</dbReference>
<proteinExistence type="predicted"/>
<dbReference type="InterPro" id="IPR052515">
    <property type="entry name" value="Gfo/Idh/MocA_Oxidoreductase"/>
</dbReference>
<dbReference type="Pfam" id="PF22725">
    <property type="entry name" value="GFO_IDH_MocA_C3"/>
    <property type="match status" value="1"/>
</dbReference>
<dbReference type="SUPFAM" id="SSF51735">
    <property type="entry name" value="NAD(P)-binding Rossmann-fold domains"/>
    <property type="match status" value="1"/>
</dbReference>
<dbReference type="Proteomes" id="UP000480178">
    <property type="component" value="Chromosome"/>
</dbReference>
<keyword evidence="4" id="KW-1185">Reference proteome</keyword>
<dbReference type="Pfam" id="PF01408">
    <property type="entry name" value="GFO_IDH_MocA"/>
    <property type="match status" value="1"/>
</dbReference>
<feature type="domain" description="Gfo/Idh/MocA-like oxidoreductase N-terminal" evidence="1">
    <location>
        <begin position="4"/>
        <end position="124"/>
    </location>
</feature>
<evidence type="ECO:0000313" key="4">
    <source>
        <dbReference type="Proteomes" id="UP000480178"/>
    </source>
</evidence>
<feature type="domain" description="GFO/IDH/MocA-like oxidoreductase" evidence="2">
    <location>
        <begin position="132"/>
        <end position="256"/>
    </location>
</feature>
<evidence type="ECO:0000259" key="1">
    <source>
        <dbReference type="Pfam" id="PF01408"/>
    </source>
</evidence>
<dbReference type="PANTHER" id="PTHR43249:SF1">
    <property type="entry name" value="D-GLUCOSIDE 3-DEHYDROGENASE"/>
    <property type="match status" value="1"/>
</dbReference>
<organism evidence="3 4">
    <name type="scientific">Rhodocytophaga rosea</name>
    <dbReference type="NCBI Taxonomy" id="2704465"/>
    <lineage>
        <taxon>Bacteria</taxon>
        <taxon>Pseudomonadati</taxon>
        <taxon>Bacteroidota</taxon>
        <taxon>Cytophagia</taxon>
        <taxon>Cytophagales</taxon>
        <taxon>Rhodocytophagaceae</taxon>
        <taxon>Rhodocytophaga</taxon>
    </lineage>
</organism>
<dbReference type="GO" id="GO:0000166">
    <property type="term" value="F:nucleotide binding"/>
    <property type="evidence" value="ECO:0007669"/>
    <property type="project" value="InterPro"/>
</dbReference>
<protein>
    <submittedName>
        <fullName evidence="3">Gfo/Idh/MocA family oxidoreductase</fullName>
    </submittedName>
</protein>
<evidence type="ECO:0000313" key="3">
    <source>
        <dbReference type="EMBL" id="QHT67446.1"/>
    </source>
</evidence>
<name>A0A6C0GHD5_9BACT</name>
<dbReference type="InterPro" id="IPR036291">
    <property type="entry name" value="NAD(P)-bd_dom_sf"/>
</dbReference>
<sequence length="333" mass="36626">MKQINWGIIGTGDVTEVKSGPAFNKIAGSKLVAVMRRDAEKAADYARRHGVHTWYSDAQQLINDPQVNAVYIATPPSSHAEYTKLAAAAGKPVYVEKPMAMNYEECTRMIEACEEANVPLFVAYYRRCLPNFVKIKELLNNGTIGEIRCVNIRLFFPPPAITNGQIPWRINPSISGGGIFYDLAPHQLDLLDYWFGPITAATGMAANQSGVYAAEDIVSAIFSFSNGVLGTGLWCFTVDKSQQTDQGEIIGSKGRITFSFFDLAVPVRVETGSQTDELTFTMPVNVQHPLIQTIVEELQGTGKCPSTGVSGARTAKVMDDIMGEWYKQQKREI</sequence>
<dbReference type="Gene3D" id="3.30.360.10">
    <property type="entry name" value="Dihydrodipicolinate Reductase, domain 2"/>
    <property type="match status" value="1"/>
</dbReference>
<gene>
    <name evidence="3" type="ORF">GXP67_12800</name>
</gene>
<dbReference type="AlphaFoldDB" id="A0A6C0GHD5"/>
<dbReference type="InterPro" id="IPR000683">
    <property type="entry name" value="Gfo/Idh/MocA-like_OxRdtase_N"/>
</dbReference>
<dbReference type="EMBL" id="CP048222">
    <property type="protein sequence ID" value="QHT67446.1"/>
    <property type="molecule type" value="Genomic_DNA"/>
</dbReference>